<evidence type="ECO:0000313" key="2">
    <source>
        <dbReference type="EMBL" id="KAJ5218340.1"/>
    </source>
</evidence>
<evidence type="ECO:0000259" key="1">
    <source>
        <dbReference type="PROSITE" id="PS51340"/>
    </source>
</evidence>
<dbReference type="RefSeq" id="XP_058312913.1">
    <property type="nucleotide sequence ID" value="XM_058447502.1"/>
</dbReference>
<dbReference type="PANTHER" id="PTHR14237:SF34">
    <property type="entry name" value="MOSC DOMAIN PROTEIN (AFU_ORTHOLOGUE AFUA_2G07820)"/>
    <property type="match status" value="1"/>
</dbReference>
<dbReference type="SUPFAM" id="SSF50800">
    <property type="entry name" value="PK beta-barrel domain-like"/>
    <property type="match status" value="1"/>
</dbReference>
<dbReference type="GO" id="GO:0003824">
    <property type="term" value="F:catalytic activity"/>
    <property type="evidence" value="ECO:0007669"/>
    <property type="project" value="InterPro"/>
</dbReference>
<dbReference type="InterPro" id="IPR011037">
    <property type="entry name" value="Pyrv_Knase-like_insert_dom_sf"/>
</dbReference>
<reference evidence="2" key="2">
    <citation type="journal article" date="2023" name="IMA Fungus">
        <title>Comparative genomic study of the Penicillium genus elucidates a diverse pangenome and 15 lateral gene transfer events.</title>
        <authorList>
            <person name="Petersen C."/>
            <person name="Sorensen T."/>
            <person name="Nielsen M.R."/>
            <person name="Sondergaard T.E."/>
            <person name="Sorensen J.L."/>
            <person name="Fitzpatrick D.A."/>
            <person name="Frisvad J.C."/>
            <person name="Nielsen K.L."/>
        </authorList>
    </citation>
    <scope>NUCLEOTIDE SEQUENCE</scope>
    <source>
        <strain evidence="2">IBT 15544</strain>
    </source>
</reference>
<evidence type="ECO:0000313" key="3">
    <source>
        <dbReference type="Proteomes" id="UP001150904"/>
    </source>
</evidence>
<dbReference type="GeneID" id="83174802"/>
<organism evidence="2 3">
    <name type="scientific">Penicillium cinerascens</name>
    <dbReference type="NCBI Taxonomy" id="70096"/>
    <lineage>
        <taxon>Eukaryota</taxon>
        <taxon>Fungi</taxon>
        <taxon>Dikarya</taxon>
        <taxon>Ascomycota</taxon>
        <taxon>Pezizomycotina</taxon>
        <taxon>Eurotiomycetes</taxon>
        <taxon>Eurotiomycetidae</taxon>
        <taxon>Eurotiales</taxon>
        <taxon>Aspergillaceae</taxon>
        <taxon>Penicillium</taxon>
    </lineage>
</organism>
<accession>A0A9W9NEE6</accession>
<dbReference type="InterPro" id="IPR005302">
    <property type="entry name" value="MoCF_Sase_C"/>
</dbReference>
<dbReference type="OrthoDB" id="17255at2759"/>
<comment type="caution">
    <text evidence="2">The sequence shown here is derived from an EMBL/GenBank/DDBJ whole genome shotgun (WGS) entry which is preliminary data.</text>
</comment>
<dbReference type="Pfam" id="PF03473">
    <property type="entry name" value="MOSC"/>
    <property type="match status" value="1"/>
</dbReference>
<dbReference type="SUPFAM" id="SSF141673">
    <property type="entry name" value="MOSC N-terminal domain-like"/>
    <property type="match status" value="1"/>
</dbReference>
<dbReference type="InterPro" id="IPR005303">
    <property type="entry name" value="MOCOS_middle"/>
</dbReference>
<dbReference type="AlphaFoldDB" id="A0A9W9NEE6"/>
<dbReference type="GO" id="GO:0030170">
    <property type="term" value="F:pyridoxal phosphate binding"/>
    <property type="evidence" value="ECO:0007669"/>
    <property type="project" value="InterPro"/>
</dbReference>
<dbReference type="EMBL" id="JAPQKR010000004">
    <property type="protein sequence ID" value="KAJ5218340.1"/>
    <property type="molecule type" value="Genomic_DNA"/>
</dbReference>
<reference evidence="2" key="1">
    <citation type="submission" date="2022-12" db="EMBL/GenBank/DDBJ databases">
        <authorList>
            <person name="Petersen C."/>
        </authorList>
    </citation>
    <scope>NUCLEOTIDE SEQUENCE</scope>
    <source>
        <strain evidence="2">IBT 15544</strain>
    </source>
</reference>
<keyword evidence="3" id="KW-1185">Reference proteome</keyword>
<dbReference type="PROSITE" id="PS51340">
    <property type="entry name" value="MOSC"/>
    <property type="match status" value="1"/>
</dbReference>
<protein>
    <recommendedName>
        <fullName evidence="1">MOSC domain-containing protein</fullName>
    </recommendedName>
</protein>
<sequence>MKLYVYPIKSLRGTAVPEGTLTPLGLEWDRRFMLLKVEPTEDGSTTLKNMHVSHHPEMCLFQTAVELPQNNSDSGKITVTYNPASDAEEPRRETKKLDIPLRVTSQQVKTMEKLTVTMYQTSTTAYDMGAEYNEWFTECFGYPVVLAYLGANTRGILGTLPPRKRNKETVWESWWREVSDPKGKEGILMGLLAVYISGTVIWKGYDVVQQGMTSDVLSVKTCINTFAAVVVLSALHWTTLRRREDRIGFSDCAPFLIISETSVDNVSARLPEGEEMDRTKFRPNIVVSGAESAFEEDFWTELAVGPRRSRLLLTGNCVRCQSLNVDYGTGKIGTGESGSILKKLMKDRRVDRGAKFSPVFGRYSFLDRLAAGEQIRVGDEVQVVRRGKERTVVVQCVSGSVCLISFLLTLLNLTSIHRCGLNGQDFTKNPDTSQSYAAAWNLRTLTSAFIPTPRPALQLKARGCTGVTLPAFTL</sequence>
<proteinExistence type="predicted"/>
<dbReference type="Pfam" id="PF03476">
    <property type="entry name" value="MOSC_N"/>
    <property type="match status" value="1"/>
</dbReference>
<gene>
    <name evidence="2" type="ORF">N7498_000439</name>
</gene>
<name>A0A9W9NEE6_9EURO</name>
<dbReference type="Proteomes" id="UP001150904">
    <property type="component" value="Unassembled WGS sequence"/>
</dbReference>
<dbReference type="PANTHER" id="PTHR14237">
    <property type="entry name" value="MOLYBDOPTERIN COFACTOR SULFURASE MOSC"/>
    <property type="match status" value="1"/>
</dbReference>
<feature type="domain" description="MOSC" evidence="1">
    <location>
        <begin position="230"/>
        <end position="384"/>
    </location>
</feature>
<dbReference type="GO" id="GO:0030151">
    <property type="term" value="F:molybdenum ion binding"/>
    <property type="evidence" value="ECO:0007669"/>
    <property type="project" value="InterPro"/>
</dbReference>